<reference evidence="1 2" key="1">
    <citation type="submission" date="2017-09" db="EMBL/GenBank/DDBJ databases">
        <title>Large-scale bioinformatics analysis of Bacillus genomes uncovers conserved roles of natural products in bacterial physiology.</title>
        <authorList>
            <consortium name="Agbiome Team Llc"/>
            <person name="Bleich R.M."/>
            <person name="Grubbs K.J."/>
            <person name="Santa Maria K.C."/>
            <person name="Allen S.E."/>
            <person name="Farag S."/>
            <person name="Shank E.A."/>
            <person name="Bowers A."/>
        </authorList>
    </citation>
    <scope>NUCLEOTIDE SEQUENCE [LARGE SCALE GENOMIC DNA]</scope>
    <source>
        <strain evidence="1 2">AFS041711</strain>
    </source>
</reference>
<organism evidence="1 2">
    <name type="scientific">Bacillus cereus</name>
    <dbReference type="NCBI Taxonomy" id="1396"/>
    <lineage>
        <taxon>Bacteria</taxon>
        <taxon>Bacillati</taxon>
        <taxon>Bacillota</taxon>
        <taxon>Bacilli</taxon>
        <taxon>Bacillales</taxon>
        <taxon>Bacillaceae</taxon>
        <taxon>Bacillus</taxon>
        <taxon>Bacillus cereus group</taxon>
    </lineage>
</organism>
<dbReference type="AlphaFoldDB" id="A0A9X7GUT4"/>
<comment type="caution">
    <text evidence="1">The sequence shown here is derived from an EMBL/GenBank/DDBJ whole genome shotgun (WGS) entry which is preliminary data.</text>
</comment>
<dbReference type="Proteomes" id="UP000224203">
    <property type="component" value="Unassembled WGS sequence"/>
</dbReference>
<evidence type="ECO:0000313" key="2">
    <source>
        <dbReference type="Proteomes" id="UP000224203"/>
    </source>
</evidence>
<evidence type="ECO:0000313" key="1">
    <source>
        <dbReference type="EMBL" id="PGS77493.1"/>
    </source>
</evidence>
<gene>
    <name evidence="1" type="ORF">COC69_19720</name>
</gene>
<dbReference type="EMBL" id="NULI01000110">
    <property type="protein sequence ID" value="PGS77493.1"/>
    <property type="molecule type" value="Genomic_DNA"/>
</dbReference>
<proteinExistence type="predicted"/>
<sequence>MKKLENEKQLDFISNNKLYSLVRELKNKNSPRHQFALSNDDVLQLVDFNTEDVLYRMTDKSERFIQISGDKSYEFPDSIKLKLQIDRIGETKGDWNREFEIKIDKEKATKSTEIMKEESQKRYKRIIRS</sequence>
<name>A0A9X7GUT4_BACCE</name>
<protein>
    <submittedName>
        <fullName evidence="1">Uncharacterized protein</fullName>
    </submittedName>
</protein>
<accession>A0A9X7GUT4</accession>